<organism evidence="1 2">
    <name type="scientific">Funneliformis mosseae</name>
    <name type="common">Endomycorrhizal fungus</name>
    <name type="synonym">Glomus mosseae</name>
    <dbReference type="NCBI Taxonomy" id="27381"/>
    <lineage>
        <taxon>Eukaryota</taxon>
        <taxon>Fungi</taxon>
        <taxon>Fungi incertae sedis</taxon>
        <taxon>Mucoromycota</taxon>
        <taxon>Glomeromycotina</taxon>
        <taxon>Glomeromycetes</taxon>
        <taxon>Glomerales</taxon>
        <taxon>Glomeraceae</taxon>
        <taxon>Funneliformis</taxon>
    </lineage>
</organism>
<protein>
    <submittedName>
        <fullName evidence="1">6157_t:CDS:1</fullName>
    </submittedName>
</protein>
<proteinExistence type="predicted"/>
<dbReference type="AlphaFoldDB" id="A0A9N9CU46"/>
<sequence length="300" mass="34611">MRDRIARAVEEYIDKHRDKLEEIVDNNLVKLKAIIIDELPEKIMDFLKKRIDDGDDDHDTFLENILKTITSLTGKLSDDFKEDVRENIRRNLDEATMDSAEKLTDVITTESKRQMNFGFLREGKEGIISKVMELIRPPVHRSGEEIDEKISDNVPKHVKKSLLSKVGGNLFSSKKDAESQSRGLFSKSDDKDEEGGNKFTKVLKLFDGKNGNFIDRMFAKLPKKLSEFLRPYLESFERSLLESVGEEFRNNIFRDDKFKNDVKNIFVKIGDPDGDGRNFFTEAADAVSSIFKKKKDRDVY</sequence>
<evidence type="ECO:0000313" key="1">
    <source>
        <dbReference type="EMBL" id="CAG8612196.1"/>
    </source>
</evidence>
<dbReference type="Proteomes" id="UP000789375">
    <property type="component" value="Unassembled WGS sequence"/>
</dbReference>
<dbReference type="EMBL" id="CAJVPP010002801">
    <property type="protein sequence ID" value="CAG8612196.1"/>
    <property type="molecule type" value="Genomic_DNA"/>
</dbReference>
<keyword evidence="2" id="KW-1185">Reference proteome</keyword>
<name>A0A9N9CU46_FUNMO</name>
<gene>
    <name evidence="1" type="ORF">FMOSSE_LOCUS9524</name>
</gene>
<comment type="caution">
    <text evidence="1">The sequence shown here is derived from an EMBL/GenBank/DDBJ whole genome shotgun (WGS) entry which is preliminary data.</text>
</comment>
<accession>A0A9N9CU46</accession>
<reference evidence="1" key="1">
    <citation type="submission" date="2021-06" db="EMBL/GenBank/DDBJ databases">
        <authorList>
            <person name="Kallberg Y."/>
            <person name="Tangrot J."/>
            <person name="Rosling A."/>
        </authorList>
    </citation>
    <scope>NUCLEOTIDE SEQUENCE</scope>
    <source>
        <strain evidence="1">87-6 pot B 2015</strain>
    </source>
</reference>
<evidence type="ECO:0000313" key="2">
    <source>
        <dbReference type="Proteomes" id="UP000789375"/>
    </source>
</evidence>